<sequence>MNDFRVLNEEEMDEAIERVNEAFPEPTRFYLFRRKLRFLWQRLTRGWSDDNTWNLDIPIAKFVLPRLRRFKEINNGYPSGMTEEEWDEKIDQMTEAFDLLIKTYDGDVDETVSTDMKIDDGLELFGEHLRNLWW</sequence>
<name>A0A0F9XDD7_9ZZZZ</name>
<evidence type="ECO:0000313" key="1">
    <source>
        <dbReference type="EMBL" id="KKN89773.1"/>
    </source>
</evidence>
<protein>
    <submittedName>
        <fullName evidence="1">Uncharacterized protein</fullName>
    </submittedName>
</protein>
<dbReference type="EMBL" id="LAZR01000116">
    <property type="protein sequence ID" value="KKN89773.1"/>
    <property type="molecule type" value="Genomic_DNA"/>
</dbReference>
<proteinExistence type="predicted"/>
<accession>A0A0F9XDD7</accession>
<organism evidence="1">
    <name type="scientific">marine sediment metagenome</name>
    <dbReference type="NCBI Taxonomy" id="412755"/>
    <lineage>
        <taxon>unclassified sequences</taxon>
        <taxon>metagenomes</taxon>
        <taxon>ecological metagenomes</taxon>
    </lineage>
</organism>
<reference evidence="1" key="1">
    <citation type="journal article" date="2015" name="Nature">
        <title>Complex archaea that bridge the gap between prokaryotes and eukaryotes.</title>
        <authorList>
            <person name="Spang A."/>
            <person name="Saw J.H."/>
            <person name="Jorgensen S.L."/>
            <person name="Zaremba-Niedzwiedzka K."/>
            <person name="Martijn J."/>
            <person name="Lind A.E."/>
            <person name="van Eijk R."/>
            <person name="Schleper C."/>
            <person name="Guy L."/>
            <person name="Ettema T.J."/>
        </authorList>
    </citation>
    <scope>NUCLEOTIDE SEQUENCE</scope>
</reference>
<gene>
    <name evidence="1" type="ORF">LCGC14_0236190</name>
</gene>
<comment type="caution">
    <text evidence="1">The sequence shown here is derived from an EMBL/GenBank/DDBJ whole genome shotgun (WGS) entry which is preliminary data.</text>
</comment>
<dbReference type="AlphaFoldDB" id="A0A0F9XDD7"/>